<evidence type="ECO:0000313" key="2">
    <source>
        <dbReference type="Proteomes" id="UP000029052"/>
    </source>
</evidence>
<dbReference type="AlphaFoldDB" id="A0A087BF13"/>
<protein>
    <submittedName>
        <fullName evidence="1">Uncharacterized protein</fullName>
    </submittedName>
</protein>
<organism evidence="1 2">
    <name type="scientific">Bifidobacterium magnum</name>
    <dbReference type="NCBI Taxonomy" id="1692"/>
    <lineage>
        <taxon>Bacteria</taxon>
        <taxon>Bacillati</taxon>
        <taxon>Actinomycetota</taxon>
        <taxon>Actinomycetes</taxon>
        <taxon>Bifidobacteriales</taxon>
        <taxon>Bifidobacteriaceae</taxon>
        <taxon>Bifidobacterium</taxon>
    </lineage>
</organism>
<proteinExistence type="predicted"/>
<evidence type="ECO:0000313" key="1">
    <source>
        <dbReference type="EMBL" id="KFI69613.1"/>
    </source>
</evidence>
<dbReference type="Proteomes" id="UP000029052">
    <property type="component" value="Unassembled WGS sequence"/>
</dbReference>
<name>A0A087BF13_9BIFI</name>
<reference evidence="1 2" key="1">
    <citation type="submission" date="2014-03" db="EMBL/GenBank/DDBJ databases">
        <title>Genomics of Bifidobacteria.</title>
        <authorList>
            <person name="Ventura M."/>
            <person name="Milani C."/>
            <person name="Lugli G.A."/>
        </authorList>
    </citation>
    <scope>NUCLEOTIDE SEQUENCE [LARGE SCALE GENOMIC DNA]</scope>
    <source>
        <strain evidence="1 2">LMG 11591</strain>
    </source>
</reference>
<accession>A0A087BF13</accession>
<gene>
    <name evidence="1" type="ORF">BMAGN_1331</name>
</gene>
<sequence length="194" mass="21446">MLGAFSFPHSSPQHFHSTPEYPLKLNVSVINPNTKVNASLYSGTLYSGSVAKLTFIWNKWWLDSADYQIVVNGAMLNKADLQWIDLGNEVLQAVWEGTLHGDTTVEMYAQNVPEDYTRVTVQIESVGGEAQPDPDFIRHGTLPSAGAQGRMTWLQIVIGAGLIMMVPFIMRKELFPEIAESTGLGGSRHKAQKL</sequence>
<dbReference type="EMBL" id="JGZB01000001">
    <property type="protein sequence ID" value="KFI69613.1"/>
    <property type="molecule type" value="Genomic_DNA"/>
</dbReference>
<keyword evidence="2" id="KW-1185">Reference proteome</keyword>
<comment type="caution">
    <text evidence="1">The sequence shown here is derived from an EMBL/GenBank/DDBJ whole genome shotgun (WGS) entry which is preliminary data.</text>
</comment>